<feature type="domain" description="Helicase C-terminal" evidence="12">
    <location>
        <begin position="537"/>
        <end position="688"/>
    </location>
</feature>
<accession>A0A2A9MKG0</accession>
<dbReference type="SMART" id="SM00490">
    <property type="entry name" value="HELICc"/>
    <property type="match status" value="1"/>
</dbReference>
<feature type="compositionally biased region" description="Basic residues" evidence="10">
    <location>
        <begin position="1493"/>
        <end position="1510"/>
    </location>
</feature>
<dbReference type="VEuPathDB" id="ToxoDB:BESB_007610"/>
<evidence type="ECO:0000256" key="7">
    <source>
        <dbReference type="ARBA" id="ARBA00022853"/>
    </source>
</evidence>
<keyword evidence="3" id="KW-0547">Nucleotide-binding</keyword>
<keyword evidence="7" id="KW-0156">Chromatin regulator</keyword>
<feature type="region of interest" description="Disordered" evidence="10">
    <location>
        <begin position="154"/>
        <end position="188"/>
    </location>
</feature>
<dbReference type="CDD" id="cd18793">
    <property type="entry name" value="SF2_C_SNF"/>
    <property type="match status" value="1"/>
</dbReference>
<evidence type="ECO:0000256" key="3">
    <source>
        <dbReference type="ARBA" id="ARBA00022741"/>
    </source>
</evidence>
<dbReference type="PROSITE" id="PS51194">
    <property type="entry name" value="HELICASE_CTER"/>
    <property type="match status" value="1"/>
</dbReference>
<protein>
    <submittedName>
        <fullName evidence="13">SWI2/SNF2 ISWI-like (AT hook)</fullName>
    </submittedName>
</protein>
<dbReference type="InterPro" id="IPR001650">
    <property type="entry name" value="Helicase_C-like"/>
</dbReference>
<feature type="compositionally biased region" description="Acidic residues" evidence="10">
    <location>
        <begin position="1562"/>
        <end position="1578"/>
    </location>
</feature>
<dbReference type="GO" id="GO:0005524">
    <property type="term" value="F:ATP binding"/>
    <property type="evidence" value="ECO:0007669"/>
    <property type="project" value="UniProtKB-KW"/>
</dbReference>
<feature type="compositionally biased region" description="Basic and acidic residues" evidence="10">
    <location>
        <begin position="1203"/>
        <end position="1214"/>
    </location>
</feature>
<evidence type="ECO:0000313" key="14">
    <source>
        <dbReference type="Proteomes" id="UP000224006"/>
    </source>
</evidence>
<evidence type="ECO:0000256" key="6">
    <source>
        <dbReference type="ARBA" id="ARBA00022840"/>
    </source>
</evidence>
<dbReference type="InterPro" id="IPR049730">
    <property type="entry name" value="SNF2/RAD54-like_C"/>
</dbReference>
<dbReference type="GO" id="GO:0003682">
    <property type="term" value="F:chromatin binding"/>
    <property type="evidence" value="ECO:0007669"/>
    <property type="project" value="TreeGrafter"/>
</dbReference>
<reference evidence="13 14" key="1">
    <citation type="submission" date="2017-09" db="EMBL/GenBank/DDBJ databases">
        <title>Genome sequencing of Besnoitia besnoiti strain Bb-Ger1.</title>
        <authorList>
            <person name="Schares G."/>
            <person name="Venepally P."/>
            <person name="Lorenzi H.A."/>
        </authorList>
    </citation>
    <scope>NUCLEOTIDE SEQUENCE [LARGE SCALE GENOMIC DNA]</scope>
    <source>
        <strain evidence="13 14">Bb-Ger1</strain>
    </source>
</reference>
<feature type="region of interest" description="Disordered" evidence="10">
    <location>
        <begin position="1071"/>
        <end position="1214"/>
    </location>
</feature>
<dbReference type="GO" id="GO:0034728">
    <property type="term" value="P:nucleosome organization"/>
    <property type="evidence" value="ECO:0007669"/>
    <property type="project" value="TreeGrafter"/>
</dbReference>
<feature type="region of interest" description="Disordered" evidence="10">
    <location>
        <begin position="1"/>
        <end position="127"/>
    </location>
</feature>
<feature type="compositionally biased region" description="Basic and acidic residues" evidence="10">
    <location>
        <begin position="1539"/>
        <end position="1561"/>
    </location>
</feature>
<evidence type="ECO:0000313" key="13">
    <source>
        <dbReference type="EMBL" id="PFH38419.1"/>
    </source>
</evidence>
<keyword evidence="5" id="KW-0347">Helicase</keyword>
<comment type="subcellular location">
    <subcellularLocation>
        <location evidence="1">Nucleus</location>
    </subcellularLocation>
</comment>
<dbReference type="SMART" id="SM00487">
    <property type="entry name" value="DEXDc"/>
    <property type="match status" value="1"/>
</dbReference>
<dbReference type="EMBL" id="NWUJ01000001">
    <property type="protein sequence ID" value="PFH38419.1"/>
    <property type="molecule type" value="Genomic_DNA"/>
</dbReference>
<dbReference type="InterPro" id="IPR038718">
    <property type="entry name" value="SNF2-like_sf"/>
</dbReference>
<dbReference type="FunFam" id="3.40.50.300:FF:000082">
    <property type="entry name" value="ISWI chromatin remodeling complex ATPase ISW1"/>
    <property type="match status" value="1"/>
</dbReference>
<dbReference type="Proteomes" id="UP000224006">
    <property type="component" value="Chromosome I"/>
</dbReference>
<evidence type="ECO:0000256" key="1">
    <source>
        <dbReference type="ARBA" id="ARBA00004123"/>
    </source>
</evidence>
<name>A0A2A9MKG0_BESBE</name>
<feature type="compositionally biased region" description="Acidic residues" evidence="10">
    <location>
        <begin position="80"/>
        <end position="107"/>
    </location>
</feature>
<dbReference type="OrthoDB" id="5857104at2759"/>
<evidence type="ECO:0000256" key="8">
    <source>
        <dbReference type="ARBA" id="ARBA00023125"/>
    </source>
</evidence>
<keyword evidence="4" id="KW-0378">Hydrolase</keyword>
<dbReference type="SUPFAM" id="SSF52540">
    <property type="entry name" value="P-loop containing nucleoside triphosphate hydrolases"/>
    <property type="match status" value="2"/>
</dbReference>
<dbReference type="InterPro" id="IPR014001">
    <property type="entry name" value="Helicase_ATP-bd"/>
</dbReference>
<dbReference type="RefSeq" id="XP_029222428.1">
    <property type="nucleotide sequence ID" value="XM_029359515.1"/>
</dbReference>
<dbReference type="Gene3D" id="3.40.50.10810">
    <property type="entry name" value="Tandem AAA-ATPase domain"/>
    <property type="match status" value="1"/>
</dbReference>
<keyword evidence="6" id="KW-0067">ATP-binding</keyword>
<evidence type="ECO:0000256" key="5">
    <source>
        <dbReference type="ARBA" id="ARBA00022806"/>
    </source>
</evidence>
<dbReference type="GeneID" id="40305823"/>
<gene>
    <name evidence="13" type="ORF">BESB_007610</name>
</gene>
<dbReference type="GO" id="GO:0000785">
    <property type="term" value="C:chromatin"/>
    <property type="evidence" value="ECO:0007669"/>
    <property type="project" value="TreeGrafter"/>
</dbReference>
<feature type="domain" description="Helicase ATP-binding" evidence="11">
    <location>
        <begin position="239"/>
        <end position="405"/>
    </location>
</feature>
<dbReference type="GO" id="GO:0042393">
    <property type="term" value="F:histone binding"/>
    <property type="evidence" value="ECO:0007669"/>
    <property type="project" value="TreeGrafter"/>
</dbReference>
<evidence type="ECO:0000256" key="10">
    <source>
        <dbReference type="SAM" id="MobiDB-lite"/>
    </source>
</evidence>
<dbReference type="Gene3D" id="1.10.10.60">
    <property type="entry name" value="Homeodomain-like"/>
    <property type="match status" value="1"/>
</dbReference>
<dbReference type="InterPro" id="IPR000330">
    <property type="entry name" value="SNF2_N"/>
</dbReference>
<dbReference type="InterPro" id="IPR027417">
    <property type="entry name" value="P-loop_NTPase"/>
</dbReference>
<dbReference type="PANTHER" id="PTHR45623:SF49">
    <property type="entry name" value="SWI_SNF-RELATED MATRIX-ASSOCIATED ACTIN-DEPENDENT REGULATOR OF CHROMATIN SUBFAMILY A MEMBER 5"/>
    <property type="match status" value="1"/>
</dbReference>
<keyword evidence="8" id="KW-0238">DNA-binding</keyword>
<feature type="compositionally biased region" description="Basic and acidic residues" evidence="10">
    <location>
        <begin position="1474"/>
        <end position="1492"/>
    </location>
</feature>
<feature type="compositionally biased region" description="Polar residues" evidence="10">
    <location>
        <begin position="1"/>
        <end position="10"/>
    </location>
</feature>
<dbReference type="FunFam" id="3.40.50.10810:FF:000005">
    <property type="entry name" value="Photoperiod-independent early flowering 1"/>
    <property type="match status" value="1"/>
</dbReference>
<keyword evidence="14" id="KW-1185">Reference proteome</keyword>
<dbReference type="GO" id="GO:0003677">
    <property type="term" value="F:DNA binding"/>
    <property type="evidence" value="ECO:0007669"/>
    <property type="project" value="UniProtKB-KW"/>
</dbReference>
<feature type="compositionally biased region" description="Polar residues" evidence="10">
    <location>
        <begin position="1143"/>
        <end position="1153"/>
    </location>
</feature>
<comment type="similarity">
    <text evidence="2">Belongs to the SNF2/RAD54 helicase family. ISWI subfamily.</text>
</comment>
<comment type="caution">
    <text evidence="13">The sequence shown here is derived from an EMBL/GenBank/DDBJ whole genome shotgun (WGS) entry which is preliminary data.</text>
</comment>
<dbReference type="KEGG" id="bbes:BESB_007610"/>
<dbReference type="GO" id="GO:0016887">
    <property type="term" value="F:ATP hydrolysis activity"/>
    <property type="evidence" value="ECO:0007669"/>
    <property type="project" value="TreeGrafter"/>
</dbReference>
<feature type="compositionally biased region" description="Acidic residues" evidence="10">
    <location>
        <begin position="1089"/>
        <end position="1106"/>
    </location>
</feature>
<feature type="region of interest" description="Disordered" evidence="10">
    <location>
        <begin position="871"/>
        <end position="914"/>
    </location>
</feature>
<feature type="compositionally biased region" description="Basic and acidic residues" evidence="10">
    <location>
        <begin position="1107"/>
        <end position="1117"/>
    </location>
</feature>
<dbReference type="Pfam" id="PF00176">
    <property type="entry name" value="SNF2-rel_dom"/>
    <property type="match status" value="1"/>
</dbReference>
<feature type="compositionally biased region" description="Basic and acidic residues" evidence="10">
    <location>
        <begin position="903"/>
        <end position="914"/>
    </location>
</feature>
<dbReference type="Gene3D" id="3.40.50.300">
    <property type="entry name" value="P-loop containing nucleotide triphosphate hydrolases"/>
    <property type="match status" value="1"/>
</dbReference>
<evidence type="ECO:0000256" key="2">
    <source>
        <dbReference type="ARBA" id="ARBA00009687"/>
    </source>
</evidence>
<dbReference type="Pfam" id="PF00271">
    <property type="entry name" value="Helicase_C"/>
    <property type="match status" value="1"/>
</dbReference>
<evidence type="ECO:0000256" key="9">
    <source>
        <dbReference type="ARBA" id="ARBA00023242"/>
    </source>
</evidence>
<organism evidence="13 14">
    <name type="scientific">Besnoitia besnoiti</name>
    <name type="common">Apicomplexan protozoan</name>
    <dbReference type="NCBI Taxonomy" id="94643"/>
    <lineage>
        <taxon>Eukaryota</taxon>
        <taxon>Sar</taxon>
        <taxon>Alveolata</taxon>
        <taxon>Apicomplexa</taxon>
        <taxon>Conoidasida</taxon>
        <taxon>Coccidia</taxon>
        <taxon>Eucoccidiorida</taxon>
        <taxon>Eimeriorina</taxon>
        <taxon>Sarcocystidae</taxon>
        <taxon>Besnoitia</taxon>
    </lineage>
</organism>
<keyword evidence="9" id="KW-0539">Nucleus</keyword>
<feature type="region of interest" description="Disordered" evidence="10">
    <location>
        <begin position="1425"/>
        <end position="1578"/>
    </location>
</feature>
<sequence length="1578" mass="176425">MFTNVPSDAPSTPLEKEEGRRAGAAEANEPAKSLNLQAECNGFDRGGKKSEAGAASASRDHRDDVSPGNKPLAALKSGDEEGDAGVEIAPEDDGEEEDEEEEEDDDEMRGGEDDQVGELRSCEGDGKLIPGEYGLANAELEAKLRELLRQADTFSSRIHGGGGAAPTKTKGPGSRGRERRMLSEAEEDDILLRRLEEESGEGAGADSGTGDVFVRITEQPQCIEGKMKHYQIEGLNWLYQLHCLDINGILADEMGLGKTLQTISILAYLQFEKNIPGPHLVICPRSTLDNWFNEVKKWCPRFRPARLHGTKDERQEIYDKVLAPGEFDVCITTYEMIIKDYNRLASRFQWNYLIMDEAHRIKNEKSVLSEVVRRFRPRHRLLITGTPLQNNLRELWALLNFIMPQLFDATLDFAALFDFSRLNTEQQQHQVITTLHRILRPFMLRRLKSDVARDLPPKREIYIFVGMSKLQKKLYADILSKNVEVLNAMSGNKTQMLNILMQLRKCCNHPYLFDGIEPGPPYVEGEHMIEAAGKMALLDKLLPRLKAEGSRVLLFSQMTRLLDVIDDYCRWRGFEYCRIDGGTPGTERQERIDEFNAEGSTKFLFLLSTRAGGLGINLATADVVILFDSDFNPQMDLQAMDRAHRIGQKKRVVVYRFVTGDTVEAKIVERAAKKLKLDSLVIQKGRLSQANQAQKGPSTNELHAILQFGAQEVYRTQDESSITEADIDVILADAEQRTAEIQAQLTSLESAFDLSNMSLDGGLHMYGEEEEELRNQPRKPGRKKAVKLNRPATFFELGDRKTKWRSDSATAVMVKKERKLSRKSLTGWRAEINGGYDFQFFNADQLDALDAIQRRWQTYLENRRRTLLAKLKRERSEAQPAATAEGDDAREGEEGAPPPPKKQKTEEQGDAKREAGASLLHAPSAAELLRGLEESAKRPLIKAERGGGQEEYEGKWMQGLEHFSTAQAQQVEHILSTYAAAAGLSLDDFAEKRGSQDADMSDASSAVVEKVRSLLRLPASPKGEAKFLFASSAPSFSAALSQLAEDLASGRAASLGLRVAAQAQRAFAAAAHASASPEAAPKEEAKAEGEEEKEAEEKTEEDTEEKAEEKTGEKAVEGSRPAQEEAMDDETAQGEPRGDDSGEQASATASQSPAGGEEVTVKKKAGRPRKTVKEEDRSLEEDEEDEALLALLKEEDLDDENDPDRPEEFTEEMRKEKERLLAEGFSNWNRTEFSKFVSGLIHYGKDRLAEAWCAHFRGTTKSLEELERYAEVFFRRYTEVEGGDRIMQRVEKAADIRGALDSQRRAVQAMVEEQLRGEGPIAPPQPIERPEELRLPRRLAPSQHFTPQEDAMLLWGLYEQGVTAYAAIHAALKYYWFDSRGFFHVASRSMKQVEDRCKEIVMAIELEETAKTGQKDYMRYRQFRPTSHRIGRPPTRLSAAPPRGRGYARRDKGDELYGDEGDEGRSMCWEQEDDERRDRLAFAEGRSTEARGQKARRSTGRKRGRPRGGRGRSCTRGLSAAAQLAAAGGESDPAGAEGEPQREESRGGDGSESGREDVREKDDDEKAEAEEDEEIKAA</sequence>
<dbReference type="PANTHER" id="PTHR45623">
    <property type="entry name" value="CHROMODOMAIN-HELICASE-DNA-BINDING PROTEIN 3-RELATED-RELATED"/>
    <property type="match status" value="1"/>
</dbReference>
<feature type="compositionally biased region" description="Low complexity" evidence="10">
    <location>
        <begin position="1512"/>
        <end position="1527"/>
    </location>
</feature>
<evidence type="ECO:0000256" key="4">
    <source>
        <dbReference type="ARBA" id="ARBA00022801"/>
    </source>
</evidence>
<dbReference type="GO" id="GO:0005634">
    <property type="term" value="C:nucleus"/>
    <property type="evidence" value="ECO:0007669"/>
    <property type="project" value="UniProtKB-SubCell"/>
</dbReference>
<dbReference type="STRING" id="94643.A0A2A9MKG0"/>
<evidence type="ECO:0000259" key="11">
    <source>
        <dbReference type="PROSITE" id="PS51192"/>
    </source>
</evidence>
<dbReference type="GO" id="GO:0140658">
    <property type="term" value="F:ATP-dependent chromatin remodeler activity"/>
    <property type="evidence" value="ECO:0007669"/>
    <property type="project" value="TreeGrafter"/>
</dbReference>
<dbReference type="PROSITE" id="PS51192">
    <property type="entry name" value="HELICASE_ATP_BIND_1"/>
    <property type="match status" value="1"/>
</dbReference>
<feature type="compositionally biased region" description="Acidic residues" evidence="10">
    <location>
        <begin position="1177"/>
        <end position="1187"/>
    </location>
</feature>
<proteinExistence type="inferred from homology"/>
<evidence type="ECO:0000259" key="12">
    <source>
        <dbReference type="PROSITE" id="PS51194"/>
    </source>
</evidence>
<feature type="compositionally biased region" description="Basic and acidic residues" evidence="10">
    <location>
        <begin position="14"/>
        <end position="23"/>
    </location>
</feature>
<dbReference type="GO" id="GO:0004386">
    <property type="term" value="F:helicase activity"/>
    <property type="evidence" value="ECO:0007669"/>
    <property type="project" value="UniProtKB-KW"/>
</dbReference>